<evidence type="ECO:0000313" key="1">
    <source>
        <dbReference type="EMBL" id="MFC3110908.1"/>
    </source>
</evidence>
<dbReference type="EMBL" id="JBHRTP010000091">
    <property type="protein sequence ID" value="MFC3110908.1"/>
    <property type="molecule type" value="Genomic_DNA"/>
</dbReference>
<reference evidence="2" key="1">
    <citation type="journal article" date="2019" name="Int. J. Syst. Evol. Microbiol.">
        <title>The Global Catalogue of Microorganisms (GCM) 10K type strain sequencing project: providing services to taxonomists for standard genome sequencing and annotation.</title>
        <authorList>
            <consortium name="The Broad Institute Genomics Platform"/>
            <consortium name="The Broad Institute Genome Sequencing Center for Infectious Disease"/>
            <person name="Wu L."/>
            <person name="Ma J."/>
        </authorList>
    </citation>
    <scope>NUCLEOTIDE SEQUENCE [LARGE SCALE GENOMIC DNA]</scope>
    <source>
        <strain evidence="2">KCTC 42986</strain>
    </source>
</reference>
<name>A0ABV7FA25_9BURK</name>
<comment type="caution">
    <text evidence="1">The sequence shown here is derived from an EMBL/GenBank/DDBJ whole genome shotgun (WGS) entry which is preliminary data.</text>
</comment>
<proteinExistence type="predicted"/>
<accession>A0ABV7FA25</accession>
<sequence>MNNKPSTLLGALRRIGGQMSEIEDVVGSFRPSDEQPRSDRIYGTLHTHDANVRIGFDVARVALPPLAPSTMRVSGKLWLDENTSGLMVLVREYKLLSDDQHPQVAN</sequence>
<evidence type="ECO:0000313" key="2">
    <source>
        <dbReference type="Proteomes" id="UP001595530"/>
    </source>
</evidence>
<keyword evidence="2" id="KW-1185">Reference proteome</keyword>
<gene>
    <name evidence="1" type="ORF">ACFOFO_23635</name>
</gene>
<dbReference type="Proteomes" id="UP001595530">
    <property type="component" value="Unassembled WGS sequence"/>
</dbReference>
<protein>
    <submittedName>
        <fullName evidence="1">Uncharacterized protein</fullName>
    </submittedName>
</protein>
<organism evidence="1 2">
    <name type="scientific">Undibacterium arcticum</name>
    <dbReference type="NCBI Taxonomy" id="1762892"/>
    <lineage>
        <taxon>Bacteria</taxon>
        <taxon>Pseudomonadati</taxon>
        <taxon>Pseudomonadota</taxon>
        <taxon>Betaproteobacteria</taxon>
        <taxon>Burkholderiales</taxon>
        <taxon>Oxalobacteraceae</taxon>
        <taxon>Undibacterium</taxon>
    </lineage>
</organism>
<dbReference type="RefSeq" id="WP_390329644.1">
    <property type="nucleotide sequence ID" value="NZ_JBHRTP010000091.1"/>
</dbReference>